<evidence type="ECO:0000259" key="1">
    <source>
        <dbReference type="Pfam" id="PF00076"/>
    </source>
</evidence>
<dbReference type="Pfam" id="PF00076">
    <property type="entry name" value="RRM_1"/>
    <property type="match status" value="1"/>
</dbReference>
<reference evidence="2 3" key="2">
    <citation type="submission" date="2018-11" db="EMBL/GenBank/DDBJ databases">
        <authorList>
            <consortium name="Pathogen Informatics"/>
        </authorList>
    </citation>
    <scope>NUCLEOTIDE SEQUENCE [LARGE SCALE GENOMIC DNA]</scope>
</reference>
<dbReference type="SUPFAM" id="SSF54928">
    <property type="entry name" value="RNA-binding domain, RBD"/>
    <property type="match status" value="1"/>
</dbReference>
<dbReference type="InterPro" id="IPR035979">
    <property type="entry name" value="RBD_domain_sf"/>
</dbReference>
<dbReference type="GO" id="GO:0003723">
    <property type="term" value="F:RNA binding"/>
    <property type="evidence" value="ECO:0007669"/>
    <property type="project" value="InterPro"/>
</dbReference>
<dbReference type="CDD" id="cd12254">
    <property type="entry name" value="RRM_hnRNPH_ESRPs_RBM12_like"/>
    <property type="match status" value="1"/>
</dbReference>
<feature type="domain" description="RRM" evidence="1">
    <location>
        <begin position="65"/>
        <end position="132"/>
    </location>
</feature>
<proteinExistence type="predicted"/>
<keyword evidence="3" id="KW-1185">Reference proteome</keyword>
<name>A0A0R3Q4R0_9BILA</name>
<protein>
    <submittedName>
        <fullName evidence="4">RRM domain-containing protein</fullName>
    </submittedName>
</protein>
<dbReference type="Proteomes" id="UP000280834">
    <property type="component" value="Unassembled WGS sequence"/>
</dbReference>
<dbReference type="AlphaFoldDB" id="A0A0R3Q4R0"/>
<dbReference type="InterPro" id="IPR000504">
    <property type="entry name" value="RRM_dom"/>
</dbReference>
<dbReference type="WBParaSite" id="BTMF_0000130001-mRNA-1">
    <property type="protein sequence ID" value="BTMF_0000130001-mRNA-1"/>
    <property type="gene ID" value="BTMF_0000130001"/>
</dbReference>
<evidence type="ECO:0000313" key="4">
    <source>
        <dbReference type="WBParaSite" id="BTMF_0000130001-mRNA-1"/>
    </source>
</evidence>
<accession>A0A0R3Q4R0</accession>
<evidence type="ECO:0000313" key="3">
    <source>
        <dbReference type="Proteomes" id="UP000280834"/>
    </source>
</evidence>
<dbReference type="EMBL" id="UZAG01000390">
    <property type="protein sequence ID" value="VDO08222.1"/>
    <property type="molecule type" value="Genomic_DNA"/>
</dbReference>
<dbReference type="STRING" id="42155.A0A0R3Q4R0"/>
<sequence>MGAMDEATKAVQMYSGLKLGENVITVTAITRQQMHLGVDKKVESVEMLEPELIASVGEPGTVISCHGFPANVTLTDVAQFFDKYSLVESSVRIKLDDNGIPTGECLLAVGSPHEANKAVMLLSGRKLAGSTITMSVVRAATKQ</sequence>
<evidence type="ECO:0000313" key="2">
    <source>
        <dbReference type="EMBL" id="VDO08222.1"/>
    </source>
</evidence>
<reference evidence="4" key="1">
    <citation type="submission" date="2017-02" db="UniProtKB">
        <authorList>
            <consortium name="WormBaseParasite"/>
        </authorList>
    </citation>
    <scope>IDENTIFICATION</scope>
</reference>
<gene>
    <name evidence="2" type="ORF">BTMF_LOCUS642</name>
</gene>
<organism evidence="4">
    <name type="scientific">Brugia timori</name>
    <dbReference type="NCBI Taxonomy" id="42155"/>
    <lineage>
        <taxon>Eukaryota</taxon>
        <taxon>Metazoa</taxon>
        <taxon>Ecdysozoa</taxon>
        <taxon>Nematoda</taxon>
        <taxon>Chromadorea</taxon>
        <taxon>Rhabditida</taxon>
        <taxon>Spirurina</taxon>
        <taxon>Spiruromorpha</taxon>
        <taxon>Filarioidea</taxon>
        <taxon>Onchocercidae</taxon>
        <taxon>Brugia</taxon>
    </lineage>
</organism>
<dbReference type="Gene3D" id="3.30.70.330">
    <property type="match status" value="1"/>
</dbReference>
<dbReference type="InterPro" id="IPR012677">
    <property type="entry name" value="Nucleotide-bd_a/b_plait_sf"/>
</dbReference>